<feature type="compositionally biased region" description="Basic and acidic residues" evidence="1">
    <location>
        <begin position="682"/>
        <end position="723"/>
    </location>
</feature>
<evidence type="ECO:0000259" key="2">
    <source>
        <dbReference type="PROSITE" id="PS50982"/>
    </source>
</evidence>
<keyword evidence="4" id="KW-1185">Reference proteome</keyword>
<feature type="compositionally biased region" description="Polar residues" evidence="1">
    <location>
        <begin position="494"/>
        <end position="504"/>
    </location>
</feature>
<name>A0ABD3PX53_9STRA</name>
<dbReference type="Pfam" id="PF01429">
    <property type="entry name" value="MBD"/>
    <property type="match status" value="1"/>
</dbReference>
<dbReference type="Proteomes" id="UP001516023">
    <property type="component" value="Unassembled WGS sequence"/>
</dbReference>
<dbReference type="EMBL" id="JABMIG020000104">
    <property type="protein sequence ID" value="KAL3792164.1"/>
    <property type="molecule type" value="Genomic_DNA"/>
</dbReference>
<feature type="compositionally biased region" description="Low complexity" evidence="1">
    <location>
        <begin position="174"/>
        <end position="189"/>
    </location>
</feature>
<evidence type="ECO:0000313" key="4">
    <source>
        <dbReference type="Proteomes" id="UP001516023"/>
    </source>
</evidence>
<accession>A0ABD3PX53</accession>
<feature type="region of interest" description="Disordered" evidence="1">
    <location>
        <begin position="1426"/>
        <end position="1454"/>
    </location>
</feature>
<feature type="domain" description="MBD" evidence="2">
    <location>
        <begin position="1187"/>
        <end position="1265"/>
    </location>
</feature>
<gene>
    <name evidence="3" type="ORF">HJC23_009628</name>
</gene>
<dbReference type="Gene3D" id="3.30.890.10">
    <property type="entry name" value="Methyl-cpg-binding Protein 2, Chain A"/>
    <property type="match status" value="1"/>
</dbReference>
<sequence>MVTSTSFEHVVLDIMSSNATNRDGSESCATDAPHSIFLSMKNDDLKSIIYRHFRILGKKRDRGNDGKAQEDDEARRVLDDLIQNAGNGVHEVLFYKKAKGDVLLHVSREKALEFIRDAINNRDKTSHLWLINDERGENELVQSMSAEKESGAMESELPTEHDNESDETPKKAQSSEAAAAENSNIESSSKLIPITRRNRRSPSKSPKTVAASNRRISRIPHKTIANITDKLHKSQSTDILLSMMDPYYRQVMFHHYERRMNETSPSNNSEMASEIYETFQKKLRDSGGAFYKVACKGGGRCLVESEEEILKKIKIDLNKSKNYQNEMNSTLVLDQERNLQFARIMYKYYNILGLERDEERENDIAAQVLKELKENFNAFARILNGERVVVDKDDIVRNLILESIRRRGECRIFWFDEGVSKNEGQNDVINRKRPRRSSVLDAAAGQSSTSSPIFLRTKRKASTSLPPQNVVNPANKPPSNMEQSESKEKTKSKALTSRNPTFSPLNHRLPPRKCLTITPRTPIDTVSQLIQIVQLATHKLNELHGTSRRHCKVIRLHHLVEFGGESSGVPTLAELAEHMRTTQRNIRKWCEMCLHAEKRGFDFEKYLDDKLDLHSAMFEGREGDDDILLVNECAEIAIDNYFDRVVRDALQEVGKSDVIDTAGDGSVDKTIELENKVEVKTKADVPAEKGDSAQETKMHDKEYRVRNDADEKIPSIVQEKNEVEEGAIEENGNTQYEGDQPDDNNSRNDAVDKASSDASQKENSLNENTSLNEEMSLNPVVAESFANKEHDTDIEITTGDKETDAIPFESIDQMSPIDSENHENKVLNASMTEGDHEVVAKHMNHPIVEKAEQSSTDSLEPSLVDLDISEDNARDVLNVEVNEDVNASYNEVKCSIEQISDAIGLRSGIEKARVDENEKCEKLSSVGSPMNSPTSALVLGSSTDEGAKRLDEPNRRDFSQHPDLSTRGSSDEYVSETCGFISSESTYQSTQVDQEDVNLESSKYDSSVLGSTDDSNATRIGDDFVTQKVNSSQRPDLSLITAPNVEVTQERISPASDNLRQNVEVADANMPDSITRKDNLQPLLTDITPGSRVFVKWGRDADLYRATVIKVLTDRNGPALKVHYDGKKSHIVDKVRLEMIEGFIRDDEKNSQHTNTSHIHDTKSSENDASITELLRGKYPGTLPFGKLENREQCPELGTGWTVYFAARRSQPASQHRDRIRADRYFISPSGRSFRSVSTLEKYLLEYPEEFDLSSTENGIANSETGTAYHEKTIHIVEGELVPFTGGRQNKITTPENGKRLQIDQGLGGRSVFSPRYQGEDRQEESETHHFGTDNFSPLIMGHPGQAIEDSHSDNEFLTSLLDEKGFLFGDEGMEDENSSTNCCHNVSIEACSLQPMKSCVRCPVPDPKKKADDHHSLKKVVHYAAEESDAPHQETTVPRDEDKKKRLSPRMKSNKKSLIAGMVPVFAMDITAGAEFAGYLADMHREDGCDDESDDEVSLISRTSLTDAEDFVAKNTCRYQLRHQDGIKQHSVSQLSPKLSPITVRKPNKSSSFVRISPIALHRNKAKRRLNDSESGIGALPSHDDLPTENESAVVAESTQDLHFPLQGTDSRPQVEEPNSNEVQDAEYDENLRHKHAMKLNSAKHLSELKCASSPNDVVMINMKPSHSAFVAVPRAIRPGLAPPAFPPSSHLVSSEPSKAGNVQLFAFKYDSEEVDKSTSRPKRKLKCTIRFDPEIACTQANVCKTGHGFLCPRCKYVCEYDSKLCSGCQLECYYEAGVGVVVLKERASVVADQAIPPIVQKANASLSTHARPEGVLCNCTYCGRHHLSIQGIYAHHGRSHQSHGKLDWSNVTFSCPFCKSSEIFTLEEAERHVREHHPGSELVTPNTLKPSRNRSRSKGAASPLYSSLHPNKLRVSRTKNPPSDRIAETDINSHKVTHKWATLDYKSLLSDCKQDYPRDICNILDLVDEQCKAQEELTESAREQRLKLCRAEAEIEAKVWEDDRLAYQRGIRERSRYADAERIEKQRFIESHKLRLLEYEYENRNRKRTRHEVEAEKLCSKPIVFSSGKGRNLPQERVLCIDEQCELCKNDSTYLQSVMLNVEMTSLRKDQPSSQAFHPAVNLLNPSFRELTENYFAEAEKLFEVAKVAKSIGGKHEGNRKINNSRRDIATSKRLRIEEDKLFKMKRTQHSLLFVSRYNEGMITGAWNEYKHEKRR</sequence>
<proteinExistence type="predicted"/>
<feature type="compositionally biased region" description="Low complexity" evidence="1">
    <location>
        <begin position="762"/>
        <end position="775"/>
    </location>
</feature>
<reference evidence="3 4" key="1">
    <citation type="journal article" date="2020" name="G3 (Bethesda)">
        <title>Improved Reference Genome for Cyclotella cryptica CCMP332, a Model for Cell Wall Morphogenesis, Salinity Adaptation, and Lipid Production in Diatoms (Bacillariophyta).</title>
        <authorList>
            <person name="Roberts W.R."/>
            <person name="Downey K.M."/>
            <person name="Ruck E.C."/>
            <person name="Traller J.C."/>
            <person name="Alverson A.J."/>
        </authorList>
    </citation>
    <scope>NUCLEOTIDE SEQUENCE [LARGE SCALE GENOMIC DNA]</scope>
    <source>
        <strain evidence="3 4">CCMP332</strain>
    </source>
</reference>
<feature type="compositionally biased region" description="Basic and acidic residues" evidence="1">
    <location>
        <begin position="1430"/>
        <end position="1445"/>
    </location>
</feature>
<feature type="region of interest" description="Disordered" evidence="1">
    <location>
        <begin position="1876"/>
        <end position="1929"/>
    </location>
</feature>
<feature type="region of interest" description="Disordered" evidence="1">
    <location>
        <begin position="1566"/>
        <end position="1598"/>
    </location>
</feature>
<dbReference type="InterPro" id="IPR001739">
    <property type="entry name" value="Methyl_CpG_DNA-bd"/>
</dbReference>
<protein>
    <recommendedName>
        <fullName evidence="2">MBD domain-containing protein</fullName>
    </recommendedName>
</protein>
<evidence type="ECO:0000313" key="3">
    <source>
        <dbReference type="EMBL" id="KAL3792164.1"/>
    </source>
</evidence>
<feature type="region of interest" description="Disordered" evidence="1">
    <location>
        <begin position="424"/>
        <end position="513"/>
    </location>
</feature>
<feature type="compositionally biased region" description="Basic and acidic residues" evidence="1">
    <location>
        <begin position="744"/>
        <end position="755"/>
    </location>
</feature>
<feature type="compositionally biased region" description="Polar residues" evidence="1">
    <location>
        <begin position="462"/>
        <end position="481"/>
    </location>
</feature>
<feature type="compositionally biased region" description="Basic and acidic residues" evidence="1">
    <location>
        <begin position="158"/>
        <end position="170"/>
    </location>
</feature>
<dbReference type="PROSITE" id="PS50982">
    <property type="entry name" value="MBD"/>
    <property type="match status" value="1"/>
</dbReference>
<feature type="compositionally biased region" description="Basic and acidic residues" evidence="1">
    <location>
        <begin position="1318"/>
        <end position="1332"/>
    </location>
</feature>
<feature type="region of interest" description="Disordered" evidence="1">
    <location>
        <begin position="1310"/>
        <end position="1335"/>
    </location>
</feature>
<feature type="region of interest" description="Disordered" evidence="1">
    <location>
        <begin position="985"/>
        <end position="1019"/>
    </location>
</feature>
<feature type="region of interest" description="Disordered" evidence="1">
    <location>
        <begin position="145"/>
        <end position="217"/>
    </location>
</feature>
<comment type="caution">
    <text evidence="3">The sequence shown here is derived from an EMBL/GenBank/DDBJ whole genome shotgun (WGS) entry which is preliminary data.</text>
</comment>
<feature type="region of interest" description="Disordered" evidence="1">
    <location>
        <begin position="920"/>
        <end position="973"/>
    </location>
</feature>
<dbReference type="SUPFAM" id="SSF54171">
    <property type="entry name" value="DNA-binding domain"/>
    <property type="match status" value="1"/>
</dbReference>
<feature type="region of interest" description="Disordered" evidence="1">
    <location>
        <begin position="682"/>
        <end position="775"/>
    </location>
</feature>
<evidence type="ECO:0000256" key="1">
    <source>
        <dbReference type="SAM" id="MobiDB-lite"/>
    </source>
</evidence>
<feature type="compositionally biased region" description="Polar residues" evidence="1">
    <location>
        <begin position="925"/>
        <end position="944"/>
    </location>
</feature>
<organism evidence="3 4">
    <name type="scientific">Cyclotella cryptica</name>
    <dbReference type="NCBI Taxonomy" id="29204"/>
    <lineage>
        <taxon>Eukaryota</taxon>
        <taxon>Sar</taxon>
        <taxon>Stramenopiles</taxon>
        <taxon>Ochrophyta</taxon>
        <taxon>Bacillariophyta</taxon>
        <taxon>Coscinodiscophyceae</taxon>
        <taxon>Thalassiosirophycidae</taxon>
        <taxon>Stephanodiscales</taxon>
        <taxon>Stephanodiscaceae</taxon>
        <taxon>Cyclotella</taxon>
    </lineage>
</organism>
<feature type="compositionally biased region" description="Polar residues" evidence="1">
    <location>
        <begin position="999"/>
        <end position="1018"/>
    </location>
</feature>
<dbReference type="InterPro" id="IPR016177">
    <property type="entry name" value="DNA-bd_dom_sf"/>
</dbReference>
<feature type="compositionally biased region" description="Basic and acidic residues" evidence="1">
    <location>
        <begin position="945"/>
        <end position="960"/>
    </location>
</feature>